<feature type="domain" description="DUF4982" evidence="6">
    <location>
        <begin position="629"/>
        <end position="688"/>
    </location>
</feature>
<dbReference type="PANTHER" id="PTHR42732:SF1">
    <property type="entry name" value="BETA-MANNOSIDASE"/>
    <property type="match status" value="1"/>
</dbReference>
<dbReference type="Pfam" id="PF18565">
    <property type="entry name" value="Glyco_hydro2_C5"/>
    <property type="match status" value="1"/>
</dbReference>
<keyword evidence="2 8" id="KW-0378">Hydrolase</keyword>
<dbReference type="Pfam" id="PF16355">
    <property type="entry name" value="DUF4982"/>
    <property type="match status" value="1"/>
</dbReference>
<dbReference type="InterPro" id="IPR036156">
    <property type="entry name" value="Beta-gal/glucu_dom_sf"/>
</dbReference>
<dbReference type="RefSeq" id="WP_295575386.1">
    <property type="nucleotide sequence ID" value="NZ_FLQR01000006.1"/>
</dbReference>
<dbReference type="InterPro" id="IPR017853">
    <property type="entry name" value="GH"/>
</dbReference>
<proteinExistence type="inferred from homology"/>
<keyword evidence="3" id="KW-0326">Glycosidase</keyword>
<evidence type="ECO:0000256" key="3">
    <source>
        <dbReference type="ARBA" id="ARBA00023295"/>
    </source>
</evidence>
<dbReference type="EMBL" id="FLQR01000006">
    <property type="protein sequence ID" value="SBS72189.1"/>
    <property type="molecule type" value="Genomic_DNA"/>
</dbReference>
<evidence type="ECO:0000256" key="1">
    <source>
        <dbReference type="ARBA" id="ARBA00007401"/>
    </source>
</evidence>
<feature type="domain" description="Glycoside hydrolase family 2" evidence="7">
    <location>
        <begin position="701"/>
        <end position="801"/>
    </location>
</feature>
<dbReference type="InterPro" id="IPR051913">
    <property type="entry name" value="GH2_Domain-Containing"/>
</dbReference>
<sequence>MQTSFNSGWTVKRRVSAFSEMSGETAAETVVTLPHDAMLSLERTAEAAAPSGYFPGGEFEYGKTFDVPEDYRTKRVSLQFQGVYRDAMVYVNGAFAAQRPSGYATFTVPLDAYLRYGESNTVRVEAREHLDSRWYSGAGIHRDTVLIVTDLVHIETDGLRVTTPDIDTDRAVVEAVVSVRNQSIETRTVRVAASIEDTDSEIVARGESVVTVRAGGTAATRLRLYVRHPRLWSTDSPALYRATAQIVDRGETLDQQAAVFGIRSIQLDPERGLRINGREMKLRGACIHHDNGILGAATICRAEERRVEILKSAGFNAIRASHNPLSQAMLDACDRLGMIVMDETFDMWTESKTPYDYSLSFPEWWERDVEAFVAKNHNHPSVVFYSIGNEIPETGSPLGSEWGRRLAEKVRSLDPTRLVTNGINGFVSVLPQFLAMAAAHGDGASGGGVNTFMNAAGDMMNQISASELVTHATEESFSVLDVAGLNYGDGRYVMDRELFPNRVIVGTETFPTKIDANWRLVEENSHVIGDFTWTGWEYLGEAGLGRTVYTDREPLSLAAAFPMLIAGCGDIDITGFRRPASYYRETVFGLRHEPYIAVVRPQFHGEPRHEGMWTWSDAVSTWTWDVDAGSPVAVEVYSDAEQIELIVNGRSVGRQPAGRDNAFRASFETSYSPGEIVAVAFAAGVEVARTSLRTAQRDVELVIDVDRAEVDADDRDLSFVSIEIRDRFGVLATSRDHRVRVRVDGAGVLQALGSARPDPVEGYLQSSYETFEGRLQAVVRPTAPGAITVFAEAEGLDEVRVELRAEEKK</sequence>
<dbReference type="InterPro" id="IPR040605">
    <property type="entry name" value="Glyco_hydro2_dom5"/>
</dbReference>
<accession>A0A1Y5P4H0</accession>
<dbReference type="SUPFAM" id="SSF51445">
    <property type="entry name" value="(Trans)glycosidases"/>
    <property type="match status" value="1"/>
</dbReference>
<dbReference type="SUPFAM" id="SSF49303">
    <property type="entry name" value="beta-Galactosidase/glucuronidase domain"/>
    <property type="match status" value="1"/>
</dbReference>
<dbReference type="InterPro" id="IPR006101">
    <property type="entry name" value="Glyco_hydro_2"/>
</dbReference>
<dbReference type="InterPro" id="IPR013783">
    <property type="entry name" value="Ig-like_fold"/>
</dbReference>
<reference evidence="8" key="1">
    <citation type="submission" date="2016-03" db="EMBL/GenBank/DDBJ databases">
        <authorList>
            <person name="Ploux O."/>
        </authorList>
    </citation>
    <scope>NUCLEOTIDE SEQUENCE</scope>
    <source>
        <strain evidence="8">UC1</strain>
    </source>
</reference>
<dbReference type="Pfam" id="PF00703">
    <property type="entry name" value="Glyco_hydro_2"/>
    <property type="match status" value="1"/>
</dbReference>
<evidence type="ECO:0000313" key="8">
    <source>
        <dbReference type="EMBL" id="SBS72189.1"/>
    </source>
</evidence>
<evidence type="ECO:0000259" key="6">
    <source>
        <dbReference type="Pfam" id="PF16355"/>
    </source>
</evidence>
<feature type="domain" description="Glycoside hydrolase family 2 immunoglobulin-like beta-sandwich" evidence="4">
    <location>
        <begin position="153"/>
        <end position="263"/>
    </location>
</feature>
<dbReference type="GO" id="GO:0005975">
    <property type="term" value="P:carbohydrate metabolic process"/>
    <property type="evidence" value="ECO:0007669"/>
    <property type="project" value="InterPro"/>
</dbReference>
<organism evidence="8">
    <name type="scientific">uncultured Microbacterium sp</name>
    <dbReference type="NCBI Taxonomy" id="191216"/>
    <lineage>
        <taxon>Bacteria</taxon>
        <taxon>Bacillati</taxon>
        <taxon>Actinomycetota</taxon>
        <taxon>Actinomycetes</taxon>
        <taxon>Micrococcales</taxon>
        <taxon>Microbacteriaceae</taxon>
        <taxon>Microbacterium</taxon>
        <taxon>environmental samples</taxon>
    </lineage>
</organism>
<dbReference type="SUPFAM" id="SSF49785">
    <property type="entry name" value="Galactose-binding domain-like"/>
    <property type="match status" value="1"/>
</dbReference>
<comment type="similarity">
    <text evidence="1">Belongs to the glycosyl hydrolase 2 family.</text>
</comment>
<dbReference type="Pfam" id="PF02836">
    <property type="entry name" value="Glyco_hydro_2_C"/>
    <property type="match status" value="1"/>
</dbReference>
<dbReference type="AlphaFoldDB" id="A0A1Y5P4H0"/>
<feature type="domain" description="Glycoside hydrolase family 2 catalytic" evidence="5">
    <location>
        <begin position="273"/>
        <end position="421"/>
    </location>
</feature>
<evidence type="ECO:0000259" key="5">
    <source>
        <dbReference type="Pfam" id="PF02836"/>
    </source>
</evidence>
<dbReference type="Gene3D" id="2.60.120.260">
    <property type="entry name" value="Galactose-binding domain-like"/>
    <property type="match status" value="1"/>
</dbReference>
<gene>
    <name evidence="8" type="ORF">MIPYR_20466</name>
</gene>
<dbReference type="InterPro" id="IPR008979">
    <property type="entry name" value="Galactose-bd-like_sf"/>
</dbReference>
<dbReference type="InterPro" id="IPR006103">
    <property type="entry name" value="Glyco_hydro_2_cat"/>
</dbReference>
<dbReference type="Gene3D" id="3.20.20.80">
    <property type="entry name" value="Glycosidases"/>
    <property type="match status" value="1"/>
</dbReference>
<protein>
    <submittedName>
        <fullName evidence="8">Glycoside Hydrolase family protein</fullName>
    </submittedName>
</protein>
<dbReference type="PANTHER" id="PTHR42732">
    <property type="entry name" value="BETA-GALACTOSIDASE"/>
    <property type="match status" value="1"/>
</dbReference>
<evidence type="ECO:0000256" key="2">
    <source>
        <dbReference type="ARBA" id="ARBA00022801"/>
    </source>
</evidence>
<dbReference type="InterPro" id="IPR006102">
    <property type="entry name" value="Ig-like_GH2"/>
</dbReference>
<dbReference type="PRINTS" id="PR00132">
    <property type="entry name" value="GLHYDRLASE2"/>
</dbReference>
<dbReference type="Gene3D" id="2.60.40.10">
    <property type="entry name" value="Immunoglobulins"/>
    <property type="match status" value="3"/>
</dbReference>
<name>A0A1Y5P4H0_9MICO</name>
<dbReference type="InterPro" id="IPR032311">
    <property type="entry name" value="DUF4982"/>
</dbReference>
<dbReference type="GO" id="GO:0004553">
    <property type="term" value="F:hydrolase activity, hydrolyzing O-glycosyl compounds"/>
    <property type="evidence" value="ECO:0007669"/>
    <property type="project" value="InterPro"/>
</dbReference>
<evidence type="ECO:0000259" key="4">
    <source>
        <dbReference type="Pfam" id="PF00703"/>
    </source>
</evidence>
<evidence type="ECO:0000259" key="7">
    <source>
        <dbReference type="Pfam" id="PF18565"/>
    </source>
</evidence>